<keyword evidence="1" id="KW-1133">Transmembrane helix</keyword>
<reference evidence="2 3" key="1">
    <citation type="submission" date="2024-11" db="EMBL/GenBank/DDBJ databases">
        <authorList>
            <person name="Mikucki A.G."/>
            <person name="Kahler C.M."/>
        </authorList>
    </citation>
    <scope>NUCLEOTIDE SEQUENCE [LARGE SCALE GENOMIC DNA]</scope>
    <source>
        <strain evidence="2 3">EXNM717</strain>
    </source>
</reference>
<comment type="caution">
    <text evidence="2">The sequence shown here is derived from an EMBL/GenBank/DDBJ whole genome shotgun (WGS) entry which is preliminary data.</text>
</comment>
<organism evidence="2 3">
    <name type="scientific">Neisseria oralis</name>
    <dbReference type="NCBI Taxonomy" id="1107316"/>
    <lineage>
        <taxon>Bacteria</taxon>
        <taxon>Pseudomonadati</taxon>
        <taxon>Pseudomonadota</taxon>
        <taxon>Betaproteobacteria</taxon>
        <taxon>Neisseriales</taxon>
        <taxon>Neisseriaceae</taxon>
        <taxon>Neisseria</taxon>
    </lineage>
</organism>
<feature type="transmembrane region" description="Helical" evidence="1">
    <location>
        <begin position="256"/>
        <end position="276"/>
    </location>
</feature>
<dbReference type="PANTHER" id="PTHR37314:SF4">
    <property type="entry name" value="UPF0700 TRANSMEMBRANE PROTEIN YOAK"/>
    <property type="match status" value="1"/>
</dbReference>
<keyword evidence="1" id="KW-0812">Transmembrane</keyword>
<keyword evidence="1" id="KW-0472">Membrane</keyword>
<evidence type="ECO:0000313" key="2">
    <source>
        <dbReference type="EMBL" id="MFK7641531.1"/>
    </source>
</evidence>
<keyword evidence="3" id="KW-1185">Reference proteome</keyword>
<dbReference type="Proteomes" id="UP001621964">
    <property type="component" value="Unassembled WGS sequence"/>
</dbReference>
<evidence type="ECO:0000256" key="1">
    <source>
        <dbReference type="SAM" id="Phobius"/>
    </source>
</evidence>
<proteinExistence type="predicted"/>
<dbReference type="PANTHER" id="PTHR37314">
    <property type="entry name" value="SLR0142 PROTEIN"/>
    <property type="match status" value="1"/>
</dbReference>
<name>A0ABW8Q4I1_9NEIS</name>
<gene>
    <name evidence="2" type="ORF">ACI43T_03340</name>
</gene>
<feature type="transmembrane region" description="Helical" evidence="1">
    <location>
        <begin position="50"/>
        <end position="72"/>
    </location>
</feature>
<dbReference type="InterPro" id="IPR010699">
    <property type="entry name" value="DUF1275"/>
</dbReference>
<feature type="transmembrane region" description="Helical" evidence="1">
    <location>
        <begin position="130"/>
        <end position="152"/>
    </location>
</feature>
<sequence>MHSNKSQSDRNATTGRRKLRHERLHHPPFWQADRPYLHEHHISDARFRRLGYIMALLAGAINAGGFFAFARYTSHVTGSMSLLADTLYLHQWTTAAVALVSVFCFVAGAAHSGWVILWTQQKRFRGSFGFSMWLEALYLLVFGLFGITALQWDFGKADLIIPSLALFLLCFIMGMHNTVITLLSGGAIRSTHMTGSATDLGIEISRALYYSRTHHPHLPHVHVNKPKMWLLSGLMWAFLLGGVIGAWGYHKIGHHFALPVAAVLFILGAGSVGYDVKLRLKFALVRWYQRKQALKRHTDGKNGS</sequence>
<feature type="transmembrane region" description="Helical" evidence="1">
    <location>
        <begin position="228"/>
        <end position="250"/>
    </location>
</feature>
<dbReference type="RefSeq" id="WP_293279323.1">
    <property type="nucleotide sequence ID" value="NZ_JBJGEB010000002.1"/>
</dbReference>
<feature type="transmembrane region" description="Helical" evidence="1">
    <location>
        <begin position="92"/>
        <end position="118"/>
    </location>
</feature>
<protein>
    <submittedName>
        <fullName evidence="2">YoaK family protein</fullName>
    </submittedName>
</protein>
<dbReference type="EMBL" id="JBJGEB010000002">
    <property type="protein sequence ID" value="MFK7641531.1"/>
    <property type="molecule type" value="Genomic_DNA"/>
</dbReference>
<evidence type="ECO:0000313" key="3">
    <source>
        <dbReference type="Proteomes" id="UP001621964"/>
    </source>
</evidence>
<accession>A0ABW8Q4I1</accession>
<feature type="transmembrane region" description="Helical" evidence="1">
    <location>
        <begin position="164"/>
        <end position="183"/>
    </location>
</feature>
<dbReference type="Pfam" id="PF06912">
    <property type="entry name" value="DUF1275"/>
    <property type="match status" value="1"/>
</dbReference>